<sequence length="85" mass="9184">MEGYGLACEAEGSGLSETLCCRSHTQIGSSPLESLLPGVPGRFLFFLVGCCCCCWVVTEPLLLLLPPPEPPPELEPCKWFCSCFS</sequence>
<dbReference type="Gramene" id="PRQ26310">
    <property type="protein sequence ID" value="PRQ26310"/>
    <property type="gene ID" value="RchiOBHm_Chr6g0293221"/>
</dbReference>
<reference evidence="1 2" key="1">
    <citation type="journal article" date="2018" name="Nat. Genet.">
        <title>The Rosa genome provides new insights in the design of modern roses.</title>
        <authorList>
            <person name="Bendahmane M."/>
        </authorList>
    </citation>
    <scope>NUCLEOTIDE SEQUENCE [LARGE SCALE GENOMIC DNA]</scope>
    <source>
        <strain evidence="2">cv. Old Blush</strain>
    </source>
</reference>
<name>A0A2P6PWK6_ROSCH</name>
<dbReference type="Proteomes" id="UP000238479">
    <property type="component" value="Chromosome 6"/>
</dbReference>
<comment type="caution">
    <text evidence="1">The sequence shown here is derived from an EMBL/GenBank/DDBJ whole genome shotgun (WGS) entry which is preliminary data.</text>
</comment>
<proteinExistence type="predicted"/>
<evidence type="ECO:0000313" key="1">
    <source>
        <dbReference type="EMBL" id="PRQ26310.1"/>
    </source>
</evidence>
<accession>A0A2P6PWK6</accession>
<dbReference type="AlphaFoldDB" id="A0A2P6PWK6"/>
<dbReference type="EMBL" id="PDCK01000044">
    <property type="protein sequence ID" value="PRQ26310.1"/>
    <property type="molecule type" value="Genomic_DNA"/>
</dbReference>
<evidence type="ECO:0000313" key="2">
    <source>
        <dbReference type="Proteomes" id="UP000238479"/>
    </source>
</evidence>
<protein>
    <submittedName>
        <fullName evidence="1">Uncharacterized protein</fullName>
    </submittedName>
</protein>
<organism evidence="1 2">
    <name type="scientific">Rosa chinensis</name>
    <name type="common">China rose</name>
    <dbReference type="NCBI Taxonomy" id="74649"/>
    <lineage>
        <taxon>Eukaryota</taxon>
        <taxon>Viridiplantae</taxon>
        <taxon>Streptophyta</taxon>
        <taxon>Embryophyta</taxon>
        <taxon>Tracheophyta</taxon>
        <taxon>Spermatophyta</taxon>
        <taxon>Magnoliopsida</taxon>
        <taxon>eudicotyledons</taxon>
        <taxon>Gunneridae</taxon>
        <taxon>Pentapetalae</taxon>
        <taxon>rosids</taxon>
        <taxon>fabids</taxon>
        <taxon>Rosales</taxon>
        <taxon>Rosaceae</taxon>
        <taxon>Rosoideae</taxon>
        <taxon>Rosoideae incertae sedis</taxon>
        <taxon>Rosa</taxon>
    </lineage>
</organism>
<keyword evidence="2" id="KW-1185">Reference proteome</keyword>
<gene>
    <name evidence="1" type="ORF">RchiOBHm_Chr6g0293221</name>
</gene>